<evidence type="ECO:0000256" key="1">
    <source>
        <dbReference type="ARBA" id="ARBA00010923"/>
    </source>
</evidence>
<name>A0A017T2B2_9BACT</name>
<feature type="domain" description="Type I restriction modification DNA specificity" evidence="4">
    <location>
        <begin position="50"/>
        <end position="99"/>
    </location>
</feature>
<proteinExistence type="inferred from homology"/>
<dbReference type="Proteomes" id="UP000019678">
    <property type="component" value="Unassembled WGS sequence"/>
</dbReference>
<organism evidence="5 6">
    <name type="scientific">Chondromyces apiculatus DSM 436</name>
    <dbReference type="NCBI Taxonomy" id="1192034"/>
    <lineage>
        <taxon>Bacteria</taxon>
        <taxon>Pseudomonadati</taxon>
        <taxon>Myxococcota</taxon>
        <taxon>Polyangia</taxon>
        <taxon>Polyangiales</taxon>
        <taxon>Polyangiaceae</taxon>
        <taxon>Chondromyces</taxon>
    </lineage>
</organism>
<dbReference type="InterPro" id="IPR052021">
    <property type="entry name" value="Type-I_RS_S_subunit"/>
</dbReference>
<dbReference type="AlphaFoldDB" id="A0A017T2B2"/>
<dbReference type="SUPFAM" id="SSF116734">
    <property type="entry name" value="DNA methylase specificity domain"/>
    <property type="match status" value="2"/>
</dbReference>
<dbReference type="GO" id="GO:0009307">
    <property type="term" value="P:DNA restriction-modification system"/>
    <property type="evidence" value="ECO:0007669"/>
    <property type="project" value="UniProtKB-KW"/>
</dbReference>
<keyword evidence="3" id="KW-0238">DNA-binding</keyword>
<keyword evidence="6" id="KW-1185">Reference proteome</keyword>
<dbReference type="Pfam" id="PF01420">
    <property type="entry name" value="Methylase_S"/>
    <property type="match status" value="2"/>
</dbReference>
<dbReference type="PANTHER" id="PTHR30408">
    <property type="entry name" value="TYPE-1 RESTRICTION ENZYME ECOKI SPECIFICITY PROTEIN"/>
    <property type="match status" value="1"/>
</dbReference>
<dbReference type="PANTHER" id="PTHR30408:SF12">
    <property type="entry name" value="TYPE I RESTRICTION ENZYME MJAVIII SPECIFICITY SUBUNIT"/>
    <property type="match status" value="1"/>
</dbReference>
<comment type="caution">
    <text evidence="5">The sequence shown here is derived from an EMBL/GenBank/DDBJ whole genome shotgun (WGS) entry which is preliminary data.</text>
</comment>
<dbReference type="InterPro" id="IPR000055">
    <property type="entry name" value="Restrct_endonuc_typeI_TRD"/>
</dbReference>
<dbReference type="EMBL" id="ASRX01000056">
    <property type="protein sequence ID" value="EYF02681.1"/>
    <property type="molecule type" value="Genomic_DNA"/>
</dbReference>
<accession>A0A017T2B2</accession>
<evidence type="ECO:0000313" key="6">
    <source>
        <dbReference type="Proteomes" id="UP000019678"/>
    </source>
</evidence>
<reference evidence="5 6" key="1">
    <citation type="submission" date="2013-05" db="EMBL/GenBank/DDBJ databases">
        <title>Genome assembly of Chondromyces apiculatus DSM 436.</title>
        <authorList>
            <person name="Sharma G."/>
            <person name="Khatri I."/>
            <person name="Kaur C."/>
            <person name="Mayilraj S."/>
            <person name="Subramanian S."/>
        </authorList>
    </citation>
    <scope>NUCLEOTIDE SEQUENCE [LARGE SCALE GENOMIC DNA]</scope>
    <source>
        <strain evidence="5 6">DSM 436</strain>
    </source>
</reference>
<feature type="domain" description="Type I restriction modification DNA specificity" evidence="4">
    <location>
        <begin position="130"/>
        <end position="302"/>
    </location>
</feature>
<evidence type="ECO:0000256" key="3">
    <source>
        <dbReference type="ARBA" id="ARBA00023125"/>
    </source>
</evidence>
<evidence type="ECO:0000256" key="2">
    <source>
        <dbReference type="ARBA" id="ARBA00022747"/>
    </source>
</evidence>
<sequence>MKYTPPQLLLSDKLLRLRVDPNRAVADFVNILLGSAQCRMQIEDAATGSSRSMKNISQEKLRQIVIPVPPLPEQRKIAAILSSVDDTIEKTQAVIDELQAVKKAMMQELLTRGIPGRHTSFKQTPIGHVPETWAVVPLGEVLSGLDAGWSPQCESEPPQEGRWGVLKVSAVTSGVFLPQESKALPEGLVPRIEIEVHAGDVLLARANGVLSLVGRTAYVSSTRPKLMLSDKLLRLRFEERKANSLYIHFCLQFENIRQQLVDRTGGSQMRNISQAALREVLVPVPSLQEQTMIADAIHSVLKEEEHEVSYQRELARTKTALLSLLLTGEIRVTLDPEPCP</sequence>
<dbReference type="eggNOG" id="COG0732">
    <property type="taxonomic scope" value="Bacteria"/>
</dbReference>
<comment type="similarity">
    <text evidence="1">Belongs to the type-I restriction system S methylase family.</text>
</comment>
<dbReference type="Gene3D" id="3.90.220.20">
    <property type="entry name" value="DNA methylase specificity domains"/>
    <property type="match status" value="2"/>
</dbReference>
<evidence type="ECO:0000259" key="4">
    <source>
        <dbReference type="Pfam" id="PF01420"/>
    </source>
</evidence>
<protein>
    <submittedName>
        <fullName evidence="5">Type I restriction-modification system, specificity subunit S</fullName>
    </submittedName>
</protein>
<dbReference type="GO" id="GO:0003677">
    <property type="term" value="F:DNA binding"/>
    <property type="evidence" value="ECO:0007669"/>
    <property type="project" value="UniProtKB-KW"/>
</dbReference>
<dbReference type="InterPro" id="IPR044946">
    <property type="entry name" value="Restrct_endonuc_typeI_TRD_sf"/>
</dbReference>
<keyword evidence="2" id="KW-0680">Restriction system</keyword>
<dbReference type="STRING" id="1192034.CAP_6571"/>
<evidence type="ECO:0000313" key="5">
    <source>
        <dbReference type="EMBL" id="EYF02681.1"/>
    </source>
</evidence>
<gene>
    <name evidence="5" type="ORF">CAP_6571</name>
</gene>